<dbReference type="EMBL" id="CAVMJV010000012">
    <property type="protein sequence ID" value="CAK5047442.1"/>
    <property type="molecule type" value="Genomic_DNA"/>
</dbReference>
<reference evidence="1" key="1">
    <citation type="submission" date="2023-11" db="EMBL/GenBank/DDBJ databases">
        <authorList>
            <person name="Poullet M."/>
        </authorList>
    </citation>
    <scope>NUCLEOTIDE SEQUENCE</scope>
    <source>
        <strain evidence="1">E1834</strain>
    </source>
</reference>
<name>A0ACB0YHS8_MELEN</name>
<dbReference type="Proteomes" id="UP001497535">
    <property type="component" value="Unassembled WGS sequence"/>
</dbReference>
<organism evidence="1 2">
    <name type="scientific">Meloidogyne enterolobii</name>
    <name type="common">Root-knot nematode worm</name>
    <name type="synonym">Meloidogyne mayaguensis</name>
    <dbReference type="NCBI Taxonomy" id="390850"/>
    <lineage>
        <taxon>Eukaryota</taxon>
        <taxon>Metazoa</taxon>
        <taxon>Ecdysozoa</taxon>
        <taxon>Nematoda</taxon>
        <taxon>Chromadorea</taxon>
        <taxon>Rhabditida</taxon>
        <taxon>Tylenchina</taxon>
        <taxon>Tylenchomorpha</taxon>
        <taxon>Tylenchoidea</taxon>
        <taxon>Meloidogynidae</taxon>
        <taxon>Meloidogyninae</taxon>
        <taxon>Meloidogyne</taxon>
    </lineage>
</organism>
<accession>A0ACB0YHS8</accession>
<sequence>MKVSLCLLVLIQEVAIKESLQSIVFSIGCFISFVTNEIALVPIRIARSSNLGMVKVFSLPLGTILFLAKIKLVFVLWGHVILRYIFTAYAFIEASAKQCICSVSVLSQPWTIFLGLLNSCSTQLSII</sequence>
<evidence type="ECO:0000313" key="1">
    <source>
        <dbReference type="EMBL" id="CAK5047442.1"/>
    </source>
</evidence>
<evidence type="ECO:0000313" key="2">
    <source>
        <dbReference type="Proteomes" id="UP001497535"/>
    </source>
</evidence>
<gene>
    <name evidence="1" type="ORF">MENTE1834_LOCUS12417</name>
</gene>
<comment type="caution">
    <text evidence="1">The sequence shown here is derived from an EMBL/GenBank/DDBJ whole genome shotgun (WGS) entry which is preliminary data.</text>
</comment>
<keyword evidence="2" id="KW-1185">Reference proteome</keyword>
<proteinExistence type="predicted"/>
<protein>
    <submittedName>
        <fullName evidence="1">Uncharacterized protein</fullName>
    </submittedName>
</protein>